<dbReference type="InterPro" id="IPR001333">
    <property type="entry name" value="Peptidase_M32_Taq"/>
</dbReference>
<evidence type="ECO:0000256" key="1">
    <source>
        <dbReference type="SAM" id="SignalP"/>
    </source>
</evidence>
<organism evidence="2">
    <name type="scientific">Compsopogon caeruleus</name>
    <dbReference type="NCBI Taxonomy" id="31354"/>
    <lineage>
        <taxon>Eukaryota</taxon>
        <taxon>Rhodophyta</taxon>
        <taxon>Compsopogonophyceae</taxon>
        <taxon>Compsopogonales</taxon>
        <taxon>Compsopogonaceae</taxon>
        <taxon>Compsopogon</taxon>
    </lineage>
</organism>
<dbReference type="Pfam" id="PF02074">
    <property type="entry name" value="Peptidase_M32"/>
    <property type="match status" value="1"/>
</dbReference>
<evidence type="ECO:0008006" key="3">
    <source>
        <dbReference type="Google" id="ProtNLM"/>
    </source>
</evidence>
<evidence type="ECO:0000313" key="2">
    <source>
        <dbReference type="EMBL" id="CAD9237140.1"/>
    </source>
</evidence>
<dbReference type="Gene3D" id="1.10.1370.30">
    <property type="match status" value="1"/>
</dbReference>
<dbReference type="GO" id="GO:0006508">
    <property type="term" value="P:proteolysis"/>
    <property type="evidence" value="ECO:0007669"/>
    <property type="project" value="InterPro"/>
</dbReference>
<gene>
    <name evidence="2" type="ORF">CCAE0312_LOCUS9238</name>
</gene>
<dbReference type="PANTHER" id="PTHR34217:SF1">
    <property type="entry name" value="CARBOXYPEPTIDASE 1"/>
    <property type="match status" value="1"/>
</dbReference>
<dbReference type="SUPFAM" id="SSF55486">
    <property type="entry name" value="Metalloproteases ('zincins'), catalytic domain"/>
    <property type="match status" value="1"/>
</dbReference>
<dbReference type="AlphaFoldDB" id="A0A7S1XG35"/>
<proteinExistence type="predicted"/>
<keyword evidence="1" id="KW-0732">Signal</keyword>
<sequence length="564" mass="64189">MMRQPRRMMTSLTSFVSVVVVLSRPPFTKGLQQRRCPTFHRAPWVTSVMMQSSTSLPETGYRRLASILQDVSSLEAVSGLLVWDEQVMMPPGSAEFRAAQKAALVGVIHERETSDALCQAIHEARDQWAHLDEWQRAVVRDAERNWQLAHGVSVELERSIAEQETLGVQAWVDARKKDEWKSFAPHLHESVRLAREYAQATRPNLPTYDALIDIYERGMTSERLATIFDQIEKPLRKLLQEILTASSNNSVMDEIPTALEGSDHWNVDDQATLCRSIAGMLGYDFQTGRIDVSAHPFTGGPGPQDVRITTRYSTGLPFEGIMGTIHEAGHAMYEQGRNKVYTGLPVSEPVSTGVHESQSLFWERMIGQSKEFWDFLLPSVHETFPHTKMVSSEDFYRAINRVRRSLIRVDADEVTYPFHVILRFKVEKALFDGSIDVDELPTVWARLFEELIGIPVPTDREGCLQDVHWASGAFGYFPSYTLGAMMAAQLFHHLESQAMPDIRERTKNGDFTFIRDWLHKEIHSKGSLHPSLDELLESATGEPLNPDYFLEYLRQKYSVRYGFA</sequence>
<dbReference type="GO" id="GO:0004181">
    <property type="term" value="F:metallocarboxypeptidase activity"/>
    <property type="evidence" value="ECO:0007669"/>
    <property type="project" value="InterPro"/>
</dbReference>
<feature type="chain" id="PRO_5030681807" description="Carboxypeptidase M32" evidence="1">
    <location>
        <begin position="24"/>
        <end position="564"/>
    </location>
</feature>
<dbReference type="PRINTS" id="PR00998">
    <property type="entry name" value="CRBOXYPTASET"/>
</dbReference>
<reference evidence="2" key="1">
    <citation type="submission" date="2021-01" db="EMBL/GenBank/DDBJ databases">
        <authorList>
            <person name="Corre E."/>
            <person name="Pelletier E."/>
            <person name="Niang G."/>
            <person name="Scheremetjew M."/>
            <person name="Finn R."/>
            <person name="Kale V."/>
            <person name="Holt S."/>
            <person name="Cochrane G."/>
            <person name="Meng A."/>
            <person name="Brown T."/>
            <person name="Cohen L."/>
        </authorList>
    </citation>
    <scope>NUCLEOTIDE SEQUENCE</scope>
    <source>
        <strain evidence="2">SAG 36.94</strain>
    </source>
</reference>
<dbReference type="PROSITE" id="PS52034">
    <property type="entry name" value="PEPTIDASE_M32"/>
    <property type="match status" value="1"/>
</dbReference>
<dbReference type="CDD" id="cd06460">
    <property type="entry name" value="M32_Taq"/>
    <property type="match status" value="1"/>
</dbReference>
<protein>
    <recommendedName>
        <fullName evidence="3">Carboxypeptidase M32</fullName>
    </recommendedName>
</protein>
<dbReference type="PANTHER" id="PTHR34217">
    <property type="entry name" value="METAL-DEPENDENT CARBOXYPEPTIDASE"/>
    <property type="match status" value="1"/>
</dbReference>
<name>A0A7S1XG35_9RHOD</name>
<dbReference type="EMBL" id="HBGH01016689">
    <property type="protein sequence ID" value="CAD9237140.1"/>
    <property type="molecule type" value="Transcribed_RNA"/>
</dbReference>
<feature type="signal peptide" evidence="1">
    <location>
        <begin position="1"/>
        <end position="23"/>
    </location>
</feature>
<accession>A0A7S1XG35</accession>